<feature type="transmembrane region" description="Helical" evidence="1">
    <location>
        <begin position="150"/>
        <end position="174"/>
    </location>
</feature>
<gene>
    <name evidence="2" type="ORF">KAOT1_07453</name>
</gene>
<feature type="transmembrane region" description="Helical" evidence="1">
    <location>
        <begin position="6"/>
        <end position="30"/>
    </location>
</feature>
<dbReference type="HOGENOM" id="CLU_110658_0_0_10"/>
<keyword evidence="1" id="KW-1133">Transmembrane helix</keyword>
<evidence type="ECO:0000256" key="1">
    <source>
        <dbReference type="SAM" id="Phobius"/>
    </source>
</evidence>
<name>A9DXC3_9FLAO</name>
<feature type="transmembrane region" description="Helical" evidence="1">
    <location>
        <begin position="69"/>
        <end position="86"/>
    </location>
</feature>
<keyword evidence="1" id="KW-0812">Transmembrane</keyword>
<dbReference type="STRING" id="391587.KAOT1_07453"/>
<reference evidence="2 3" key="1">
    <citation type="journal article" date="2011" name="J. Bacteriol.">
        <title>Genome sequence of the algicidal bacterium Kordia algicida OT-1.</title>
        <authorList>
            <person name="Lee H.S."/>
            <person name="Kang S.G."/>
            <person name="Kwon K.K."/>
            <person name="Lee J.H."/>
            <person name="Kim S.J."/>
        </authorList>
    </citation>
    <scope>NUCLEOTIDE SEQUENCE [LARGE SCALE GENOMIC DNA]</scope>
    <source>
        <strain evidence="2 3">OT-1</strain>
    </source>
</reference>
<comment type="caution">
    <text evidence="2">The sequence shown here is derived from an EMBL/GenBank/DDBJ whole genome shotgun (WGS) entry which is preliminary data.</text>
</comment>
<keyword evidence="3" id="KW-1185">Reference proteome</keyword>
<evidence type="ECO:0000313" key="2">
    <source>
        <dbReference type="EMBL" id="EDP95986.1"/>
    </source>
</evidence>
<keyword evidence="1" id="KW-0472">Membrane</keyword>
<organism evidence="2 3">
    <name type="scientific">Kordia algicida OT-1</name>
    <dbReference type="NCBI Taxonomy" id="391587"/>
    <lineage>
        <taxon>Bacteria</taxon>
        <taxon>Pseudomonadati</taxon>
        <taxon>Bacteroidota</taxon>
        <taxon>Flavobacteriia</taxon>
        <taxon>Flavobacteriales</taxon>
        <taxon>Flavobacteriaceae</taxon>
        <taxon>Kordia</taxon>
    </lineage>
</organism>
<protein>
    <submittedName>
        <fullName evidence="2">Uncharacterized protein</fullName>
    </submittedName>
</protein>
<dbReference type="EMBL" id="ABIB01000005">
    <property type="protein sequence ID" value="EDP95986.1"/>
    <property type="molecule type" value="Genomic_DNA"/>
</dbReference>
<proteinExistence type="predicted"/>
<evidence type="ECO:0000313" key="3">
    <source>
        <dbReference type="Proteomes" id="UP000002945"/>
    </source>
</evidence>
<feature type="transmembrane region" description="Helical" evidence="1">
    <location>
        <begin position="186"/>
        <end position="206"/>
    </location>
</feature>
<feature type="transmembrane region" description="Helical" evidence="1">
    <location>
        <begin position="93"/>
        <end position="112"/>
    </location>
</feature>
<dbReference type="OrthoDB" id="1253476at2"/>
<dbReference type="Proteomes" id="UP000002945">
    <property type="component" value="Unassembled WGS sequence"/>
</dbReference>
<sequence>MGIADYQIIVSNIGKIVLGINTILFLIVFFRNEKAYKIFTGYLFLMSIVQFFTYYLWKEGVYNLHLAHYYLTTQFIILSLFYYTLFKNKTQKWLVISVLIIIVIILIIQSYILPELLYRFNLLEIVLTSLPIVFFSVIQFYNSLSEKRKFMYVNSGIFIYILTSTLIFCSGNIVNDITTEFRTLLWFMNVILYLVYQLLISAEWFLNFRKKDKEVST</sequence>
<dbReference type="AlphaFoldDB" id="A9DXC3"/>
<feature type="transmembrane region" description="Helical" evidence="1">
    <location>
        <begin position="39"/>
        <end position="57"/>
    </location>
</feature>
<dbReference type="RefSeq" id="WP_007094057.1">
    <property type="nucleotide sequence ID" value="NZ_CP142125.1"/>
</dbReference>
<feature type="transmembrane region" description="Helical" evidence="1">
    <location>
        <begin position="118"/>
        <end position="138"/>
    </location>
</feature>
<accession>A9DXC3</accession>
<dbReference type="eggNOG" id="ENOG5032RK2">
    <property type="taxonomic scope" value="Bacteria"/>
</dbReference>